<evidence type="ECO:0000313" key="2">
    <source>
        <dbReference type="Proteomes" id="UP001196413"/>
    </source>
</evidence>
<gene>
    <name evidence="1" type="ORF">KIN20_019086</name>
</gene>
<protein>
    <submittedName>
        <fullName evidence="1">Uncharacterized protein</fullName>
    </submittedName>
</protein>
<dbReference type="EMBL" id="JAHQIW010003789">
    <property type="protein sequence ID" value="KAJ1360172.1"/>
    <property type="molecule type" value="Genomic_DNA"/>
</dbReference>
<comment type="caution">
    <text evidence="1">The sequence shown here is derived from an EMBL/GenBank/DDBJ whole genome shotgun (WGS) entry which is preliminary data.</text>
</comment>
<dbReference type="AlphaFoldDB" id="A0AAD5N2Q6"/>
<sequence length="81" mass="9266">MGNKSANVQRLQQKSETDYTSDQYCRLTVKWVKKPNFPISVCGPKLVKDGQKVSNIDTGRETIICILHRHNNNVTEETKCE</sequence>
<dbReference type="Proteomes" id="UP001196413">
    <property type="component" value="Unassembled WGS sequence"/>
</dbReference>
<evidence type="ECO:0000313" key="1">
    <source>
        <dbReference type="EMBL" id="KAJ1360172.1"/>
    </source>
</evidence>
<proteinExistence type="predicted"/>
<accession>A0AAD5N2Q6</accession>
<keyword evidence="2" id="KW-1185">Reference proteome</keyword>
<name>A0AAD5N2Q6_PARTN</name>
<reference evidence="1" key="1">
    <citation type="submission" date="2021-06" db="EMBL/GenBank/DDBJ databases">
        <title>Parelaphostrongylus tenuis whole genome reference sequence.</title>
        <authorList>
            <person name="Garwood T.J."/>
            <person name="Larsen P.A."/>
            <person name="Fountain-Jones N.M."/>
            <person name="Garbe J.R."/>
            <person name="Macchietto M.G."/>
            <person name="Kania S.A."/>
            <person name="Gerhold R.W."/>
            <person name="Richards J.E."/>
            <person name="Wolf T.M."/>
        </authorList>
    </citation>
    <scope>NUCLEOTIDE SEQUENCE</scope>
    <source>
        <strain evidence="1">MNPRO001-30</strain>
        <tissue evidence="1">Meninges</tissue>
    </source>
</reference>
<organism evidence="1 2">
    <name type="scientific">Parelaphostrongylus tenuis</name>
    <name type="common">Meningeal worm</name>
    <dbReference type="NCBI Taxonomy" id="148309"/>
    <lineage>
        <taxon>Eukaryota</taxon>
        <taxon>Metazoa</taxon>
        <taxon>Ecdysozoa</taxon>
        <taxon>Nematoda</taxon>
        <taxon>Chromadorea</taxon>
        <taxon>Rhabditida</taxon>
        <taxon>Rhabditina</taxon>
        <taxon>Rhabditomorpha</taxon>
        <taxon>Strongyloidea</taxon>
        <taxon>Metastrongylidae</taxon>
        <taxon>Parelaphostrongylus</taxon>
    </lineage>
</organism>